<dbReference type="STRING" id="170623.SAMN04244579_00676"/>
<name>A0A1H6R6A3_9GAMM</name>
<dbReference type="InterPro" id="IPR043130">
    <property type="entry name" value="CDP-OH_PTrfase_TM_dom"/>
</dbReference>
<evidence type="ECO:0000256" key="1">
    <source>
        <dbReference type="ARBA" id="ARBA00022679"/>
    </source>
</evidence>
<feature type="transmembrane region" description="Helical" evidence="3">
    <location>
        <begin position="253"/>
        <end position="282"/>
    </location>
</feature>
<accession>A0A1H6R6A3</accession>
<keyword evidence="1 2" id="KW-0808">Transferase</keyword>
<dbReference type="Gene3D" id="1.20.120.1760">
    <property type="match status" value="1"/>
</dbReference>
<evidence type="ECO:0000313" key="5">
    <source>
        <dbReference type="Proteomes" id="UP000199005"/>
    </source>
</evidence>
<keyword evidence="3" id="KW-0812">Transmembrane</keyword>
<feature type="transmembrane region" description="Helical" evidence="3">
    <location>
        <begin position="188"/>
        <end position="216"/>
    </location>
</feature>
<dbReference type="GO" id="GO:0016020">
    <property type="term" value="C:membrane"/>
    <property type="evidence" value="ECO:0007669"/>
    <property type="project" value="InterPro"/>
</dbReference>
<dbReference type="PROSITE" id="PS00379">
    <property type="entry name" value="CDP_ALCOHOL_P_TRANSF"/>
    <property type="match status" value="1"/>
</dbReference>
<evidence type="ECO:0000256" key="2">
    <source>
        <dbReference type="RuleBase" id="RU003750"/>
    </source>
</evidence>
<protein>
    <submittedName>
        <fullName evidence="4">Phosphatidylglycerophosphate synthase</fullName>
    </submittedName>
</protein>
<organism evidence="4 5">
    <name type="scientific">Azotobacter beijerinckii</name>
    <dbReference type="NCBI Taxonomy" id="170623"/>
    <lineage>
        <taxon>Bacteria</taxon>
        <taxon>Pseudomonadati</taxon>
        <taxon>Pseudomonadota</taxon>
        <taxon>Gammaproteobacteria</taxon>
        <taxon>Pseudomonadales</taxon>
        <taxon>Pseudomonadaceae</taxon>
        <taxon>Azotobacter</taxon>
    </lineage>
</organism>
<dbReference type="Pfam" id="PF01066">
    <property type="entry name" value="CDP-OH_P_transf"/>
    <property type="match status" value="1"/>
</dbReference>
<dbReference type="InterPro" id="IPR048254">
    <property type="entry name" value="CDP_ALCOHOL_P_TRANSF_CS"/>
</dbReference>
<sequence>MKTMTIQVHLVGNCNVRLWGLTSRERFRRTLGKFPKARLCGPDESLPGEGSVLLLREDYLYDNRVLQGLLDTPGVALQDPRDGTVIAAHVSAEDLAGTPQLEGPAIENLRPVRPETVASGLQKQLRKFDPPWVARISEANREHLEKSLFNGAYKGVTDFITRGVWPVPARWVTGWCVRLGLSPNQVTAASYVLAFLAGYWFWQGQFGLGLIAGWIMTFLDTVDGKLARVTVTSTRFGNIFDHALDLVHPPFWYLAWGMGLAATWTSDISLATVSWIIFIGYIAGRLCEVAFKFAAPFSLFIWRPFDSLNRLVTARRNPNLLLLTLAWWAGANEGGLLLVAAWTVVSTLVLGARVLWGVVLRRRGVKLQPWLSQIDLQAEGHRPIVRLFAPRSGLNDA</sequence>
<keyword evidence="3" id="KW-1133">Transmembrane helix</keyword>
<feature type="transmembrane region" description="Helical" evidence="3">
    <location>
        <begin position="325"/>
        <end position="356"/>
    </location>
</feature>
<dbReference type="AlphaFoldDB" id="A0A1H6R6A3"/>
<dbReference type="EMBL" id="FNYO01000006">
    <property type="protein sequence ID" value="SEI47320.1"/>
    <property type="molecule type" value="Genomic_DNA"/>
</dbReference>
<keyword evidence="3" id="KW-0472">Membrane</keyword>
<proteinExistence type="inferred from homology"/>
<comment type="similarity">
    <text evidence="2">Belongs to the CDP-alcohol phosphatidyltransferase class-I family.</text>
</comment>
<evidence type="ECO:0000313" key="4">
    <source>
        <dbReference type="EMBL" id="SEI47320.1"/>
    </source>
</evidence>
<feature type="transmembrane region" description="Helical" evidence="3">
    <location>
        <begin position="289"/>
        <end position="305"/>
    </location>
</feature>
<dbReference type="InterPro" id="IPR000462">
    <property type="entry name" value="CDP-OH_P_trans"/>
</dbReference>
<dbReference type="GO" id="GO:0008654">
    <property type="term" value="P:phospholipid biosynthetic process"/>
    <property type="evidence" value="ECO:0007669"/>
    <property type="project" value="InterPro"/>
</dbReference>
<evidence type="ECO:0000256" key="3">
    <source>
        <dbReference type="SAM" id="Phobius"/>
    </source>
</evidence>
<dbReference type="GO" id="GO:0016780">
    <property type="term" value="F:phosphotransferase activity, for other substituted phosphate groups"/>
    <property type="evidence" value="ECO:0007669"/>
    <property type="project" value="InterPro"/>
</dbReference>
<gene>
    <name evidence="4" type="ORF">SAMN04244579_00676</name>
</gene>
<dbReference type="Proteomes" id="UP000199005">
    <property type="component" value="Unassembled WGS sequence"/>
</dbReference>
<reference evidence="4 5" key="1">
    <citation type="submission" date="2016-10" db="EMBL/GenBank/DDBJ databases">
        <authorList>
            <person name="de Groot N.N."/>
        </authorList>
    </citation>
    <scope>NUCLEOTIDE SEQUENCE [LARGE SCALE GENOMIC DNA]</scope>
    <source>
        <strain evidence="4 5">DSM 1041</strain>
    </source>
</reference>